<reference evidence="1 2" key="1">
    <citation type="submission" date="2015-01" db="EMBL/GenBank/DDBJ databases">
        <title>Jeotgalibacillus campisalis genome sequencing.</title>
        <authorList>
            <person name="Goh K.M."/>
            <person name="Chan K.-G."/>
            <person name="Yaakop A.S."/>
            <person name="Ee R."/>
            <person name="Gan H.M."/>
            <person name="Chan C.S."/>
        </authorList>
    </citation>
    <scope>NUCLEOTIDE SEQUENCE [LARGE SCALE GENOMIC DNA]</scope>
    <source>
        <strain evidence="1 2">SF-57</strain>
    </source>
</reference>
<protein>
    <submittedName>
        <fullName evidence="1">Uncharacterized protein</fullName>
    </submittedName>
</protein>
<keyword evidence="2" id="KW-1185">Reference proteome</keyword>
<gene>
    <name evidence="1" type="ORF">KR50_25650</name>
</gene>
<organism evidence="1 2">
    <name type="scientific">Jeotgalibacillus campisalis</name>
    <dbReference type="NCBI Taxonomy" id="220754"/>
    <lineage>
        <taxon>Bacteria</taxon>
        <taxon>Bacillati</taxon>
        <taxon>Bacillota</taxon>
        <taxon>Bacilli</taxon>
        <taxon>Bacillales</taxon>
        <taxon>Caryophanaceae</taxon>
        <taxon>Jeotgalibacillus</taxon>
    </lineage>
</organism>
<accession>A0A0C2R6L4</accession>
<evidence type="ECO:0000313" key="1">
    <source>
        <dbReference type="EMBL" id="KIL45890.1"/>
    </source>
</evidence>
<comment type="caution">
    <text evidence="1">The sequence shown here is derived from an EMBL/GenBank/DDBJ whole genome shotgun (WGS) entry which is preliminary data.</text>
</comment>
<name>A0A0C2R6L4_9BACL</name>
<evidence type="ECO:0000313" key="2">
    <source>
        <dbReference type="Proteomes" id="UP000031972"/>
    </source>
</evidence>
<sequence>MFHFPISLPLKNTIFKMKDQAKADINPIQKIAKFENK</sequence>
<dbReference type="Proteomes" id="UP000031972">
    <property type="component" value="Unassembled WGS sequence"/>
</dbReference>
<dbReference type="PATRIC" id="fig|220754.4.peg.2582"/>
<dbReference type="EMBL" id="JXRR01000017">
    <property type="protein sequence ID" value="KIL45890.1"/>
    <property type="molecule type" value="Genomic_DNA"/>
</dbReference>
<dbReference type="AlphaFoldDB" id="A0A0C2R6L4"/>
<proteinExistence type="predicted"/>